<dbReference type="Proteomes" id="UP000588586">
    <property type="component" value="Unassembled WGS sequence"/>
</dbReference>
<feature type="region of interest" description="Disordered" evidence="1">
    <location>
        <begin position="1"/>
        <end position="23"/>
    </location>
</feature>
<accession>A0A849HLG1</accession>
<sequence length="85" mass="9161">MTQAARITSPSTTEAERARQVEEAVHSVRMEGLALSPAAAADAAEYVSGRITLDEYGRRTRARYGVPEDERGSAAPARKTATRRG</sequence>
<feature type="compositionally biased region" description="Polar residues" evidence="1">
    <location>
        <begin position="1"/>
        <end position="13"/>
    </location>
</feature>
<comment type="caution">
    <text evidence="3">The sequence shown here is derived from an EMBL/GenBank/DDBJ whole genome shotgun (WGS) entry which is preliminary data.</text>
</comment>
<organism evidence="3 4">
    <name type="scientific">Knoellia koreensis</name>
    <dbReference type="NCBI Taxonomy" id="2730921"/>
    <lineage>
        <taxon>Bacteria</taxon>
        <taxon>Bacillati</taxon>
        <taxon>Actinomycetota</taxon>
        <taxon>Actinomycetes</taxon>
        <taxon>Micrococcales</taxon>
        <taxon>Intrasporangiaceae</taxon>
        <taxon>Knoellia</taxon>
    </lineage>
</organism>
<protein>
    <submittedName>
        <fullName evidence="3">Antitoxin VbhA family protein</fullName>
    </submittedName>
</protein>
<dbReference type="AlphaFoldDB" id="A0A849HLG1"/>
<dbReference type="InterPro" id="IPR041535">
    <property type="entry name" value="VbhA"/>
</dbReference>
<dbReference type="Gene3D" id="1.10.8.1050">
    <property type="entry name" value="Antitoxin VbhA-like"/>
    <property type="match status" value="1"/>
</dbReference>
<dbReference type="RefSeq" id="WP_051208462.1">
    <property type="nucleotide sequence ID" value="NZ_JABEPQ010000008.1"/>
</dbReference>
<evidence type="ECO:0000313" key="3">
    <source>
        <dbReference type="EMBL" id="NNM48258.1"/>
    </source>
</evidence>
<name>A0A849HLG1_9MICO</name>
<proteinExistence type="predicted"/>
<dbReference type="Pfam" id="PF18495">
    <property type="entry name" value="VbhA"/>
    <property type="match status" value="1"/>
</dbReference>
<feature type="compositionally biased region" description="Basic and acidic residues" evidence="1">
    <location>
        <begin position="14"/>
        <end position="23"/>
    </location>
</feature>
<evidence type="ECO:0000259" key="2">
    <source>
        <dbReference type="Pfam" id="PF18495"/>
    </source>
</evidence>
<evidence type="ECO:0000313" key="4">
    <source>
        <dbReference type="Proteomes" id="UP000588586"/>
    </source>
</evidence>
<evidence type="ECO:0000256" key="1">
    <source>
        <dbReference type="SAM" id="MobiDB-lite"/>
    </source>
</evidence>
<feature type="domain" description="Antitoxin VbhA" evidence="2">
    <location>
        <begin position="17"/>
        <end position="63"/>
    </location>
</feature>
<reference evidence="3 4" key="1">
    <citation type="submission" date="2020-04" db="EMBL/GenBank/DDBJ databases">
        <title>Knoellia sp. isolate from air conditioner.</title>
        <authorList>
            <person name="Chea S."/>
            <person name="Kim D.-U."/>
        </authorList>
    </citation>
    <scope>NUCLEOTIDE SEQUENCE [LARGE SCALE GENOMIC DNA]</scope>
    <source>
        <strain evidence="3 4">DB2414S</strain>
    </source>
</reference>
<dbReference type="CDD" id="cd11586">
    <property type="entry name" value="VbhA_like"/>
    <property type="match status" value="1"/>
</dbReference>
<dbReference type="InterPro" id="IPR033788">
    <property type="entry name" value="VbhA-like"/>
</dbReference>
<gene>
    <name evidence="3" type="ORF">HJG52_19915</name>
</gene>
<feature type="region of interest" description="Disordered" evidence="1">
    <location>
        <begin position="59"/>
        <end position="85"/>
    </location>
</feature>
<dbReference type="InterPro" id="IPR043038">
    <property type="entry name" value="VbhA_sf"/>
</dbReference>
<dbReference type="EMBL" id="JABEPQ010000008">
    <property type="protein sequence ID" value="NNM48258.1"/>
    <property type="molecule type" value="Genomic_DNA"/>
</dbReference>
<keyword evidence="4" id="KW-1185">Reference proteome</keyword>